<gene>
    <name evidence="1" type="ORF">SAMN05216417_1084</name>
</gene>
<dbReference type="EMBL" id="FPBZ01000008">
    <property type="protein sequence ID" value="SFU57750.1"/>
    <property type="molecule type" value="Genomic_DNA"/>
</dbReference>
<dbReference type="AlphaFoldDB" id="A0A1I7HAL5"/>
<reference evidence="1 2" key="1">
    <citation type="submission" date="2016-10" db="EMBL/GenBank/DDBJ databases">
        <authorList>
            <person name="de Groot N.N."/>
        </authorList>
    </citation>
    <scope>NUCLEOTIDE SEQUENCE [LARGE SCALE GENOMIC DNA]</scope>
    <source>
        <strain evidence="1 2">Nl14</strain>
    </source>
</reference>
<sequence length="90" mass="10000">MAKGQNNLRDTTFETYPVLLTNYLQTHCIPVPELHTNDFTGFIKARQKLLLERISRITGHAIPTASAVEEGDDIPANIAHDSGLELIEVD</sequence>
<evidence type="ECO:0000313" key="1">
    <source>
        <dbReference type="EMBL" id="SFU57750.1"/>
    </source>
</evidence>
<dbReference type="Proteomes" id="UP000182649">
    <property type="component" value="Unassembled WGS sequence"/>
</dbReference>
<evidence type="ECO:0000313" key="2">
    <source>
        <dbReference type="Proteomes" id="UP000182649"/>
    </source>
</evidence>
<proteinExistence type="predicted"/>
<name>A0A1I7HAL5_9PROT</name>
<organism evidence="1 2">
    <name type="scientific">Nitrosospira multiformis</name>
    <dbReference type="NCBI Taxonomy" id="1231"/>
    <lineage>
        <taxon>Bacteria</taxon>
        <taxon>Pseudomonadati</taxon>
        <taxon>Pseudomonadota</taxon>
        <taxon>Betaproteobacteria</taxon>
        <taxon>Nitrosomonadales</taxon>
        <taxon>Nitrosomonadaceae</taxon>
        <taxon>Nitrosospira</taxon>
    </lineage>
</organism>
<accession>A0A1I7HAL5</accession>
<protein>
    <submittedName>
        <fullName evidence="1">Uncharacterized protein</fullName>
    </submittedName>
</protein>
<dbReference type="RefSeq" id="WP_177219727.1">
    <property type="nucleotide sequence ID" value="NZ_FPBZ01000008.1"/>
</dbReference>